<evidence type="ECO:0000313" key="5">
    <source>
        <dbReference type="Proteomes" id="UP000799640"/>
    </source>
</evidence>
<evidence type="ECO:0000259" key="3">
    <source>
        <dbReference type="SMART" id="SM00474"/>
    </source>
</evidence>
<proteinExistence type="predicted"/>
<dbReference type="OrthoDB" id="1920326at2759"/>
<keyword evidence="2" id="KW-0378">Hydrolase</keyword>
<gene>
    <name evidence="4" type="ORF">EJ06DRAFT_462255</name>
</gene>
<dbReference type="SMART" id="SM00474">
    <property type="entry name" value="35EXOc"/>
    <property type="match status" value="1"/>
</dbReference>
<evidence type="ECO:0000313" key="4">
    <source>
        <dbReference type="EMBL" id="KAF2405514.1"/>
    </source>
</evidence>
<feature type="domain" description="3'-5' exonuclease" evidence="3">
    <location>
        <begin position="34"/>
        <end position="222"/>
    </location>
</feature>
<dbReference type="CDD" id="cd06141">
    <property type="entry name" value="WRN_exo"/>
    <property type="match status" value="1"/>
</dbReference>
<dbReference type="GO" id="GO:0003676">
    <property type="term" value="F:nucleic acid binding"/>
    <property type="evidence" value="ECO:0007669"/>
    <property type="project" value="InterPro"/>
</dbReference>
<dbReference type="SUPFAM" id="SSF53098">
    <property type="entry name" value="Ribonuclease H-like"/>
    <property type="match status" value="1"/>
</dbReference>
<keyword evidence="5" id="KW-1185">Reference proteome</keyword>
<dbReference type="InterPro" id="IPR051132">
    <property type="entry name" value="3-5_Exonuclease_domain"/>
</dbReference>
<dbReference type="InterPro" id="IPR002562">
    <property type="entry name" value="3'-5'_exonuclease_dom"/>
</dbReference>
<dbReference type="PANTHER" id="PTHR13620:SF104">
    <property type="entry name" value="EXONUCLEASE 3'-5' DOMAIN-CONTAINING PROTEIN 2"/>
    <property type="match status" value="1"/>
</dbReference>
<sequence length="237" mass="26506">ADELMKTMSASPGSTAAYWSHELYRGPRGEKISVYYGRSLKTSENVAQFFLGKPLLGFDMEWRPNATKSSGTKANVSLIQLACEDRIGLFHLALHRGDSVEDIMPPTLRKILESQDVAKVGVAILADYTRLQKHLGIQPSGLIELSHLHNLVMYSGSRPEMVTRKMVSLANQVQSHLQLPLYKGTVRTSDWGKELNHQQVVYAANDVYAGFRLYHVLESKRLAMNPVPPQPDFAERG</sequence>
<dbReference type="PANTHER" id="PTHR13620">
    <property type="entry name" value="3-5 EXONUCLEASE"/>
    <property type="match status" value="1"/>
</dbReference>
<dbReference type="GO" id="GO:0005634">
    <property type="term" value="C:nucleus"/>
    <property type="evidence" value="ECO:0007669"/>
    <property type="project" value="TreeGrafter"/>
</dbReference>
<accession>A0A6G1IBG0</accession>
<dbReference type="GO" id="GO:0005737">
    <property type="term" value="C:cytoplasm"/>
    <property type="evidence" value="ECO:0007669"/>
    <property type="project" value="TreeGrafter"/>
</dbReference>
<name>A0A6G1IBG0_9PEZI</name>
<dbReference type="AlphaFoldDB" id="A0A6G1IBG0"/>
<dbReference type="EMBL" id="ML996687">
    <property type="protein sequence ID" value="KAF2405514.1"/>
    <property type="molecule type" value="Genomic_DNA"/>
</dbReference>
<dbReference type="InterPro" id="IPR036397">
    <property type="entry name" value="RNaseH_sf"/>
</dbReference>
<dbReference type="GO" id="GO:0006139">
    <property type="term" value="P:nucleobase-containing compound metabolic process"/>
    <property type="evidence" value="ECO:0007669"/>
    <property type="project" value="InterPro"/>
</dbReference>
<dbReference type="Proteomes" id="UP000799640">
    <property type="component" value="Unassembled WGS sequence"/>
</dbReference>
<dbReference type="InterPro" id="IPR012337">
    <property type="entry name" value="RNaseH-like_sf"/>
</dbReference>
<dbReference type="GO" id="GO:0008408">
    <property type="term" value="F:3'-5' exonuclease activity"/>
    <property type="evidence" value="ECO:0007669"/>
    <property type="project" value="InterPro"/>
</dbReference>
<reference evidence="4" key="1">
    <citation type="journal article" date="2020" name="Stud. Mycol.">
        <title>101 Dothideomycetes genomes: a test case for predicting lifestyles and emergence of pathogens.</title>
        <authorList>
            <person name="Haridas S."/>
            <person name="Albert R."/>
            <person name="Binder M."/>
            <person name="Bloem J."/>
            <person name="Labutti K."/>
            <person name="Salamov A."/>
            <person name="Andreopoulos B."/>
            <person name="Baker S."/>
            <person name="Barry K."/>
            <person name="Bills G."/>
            <person name="Bluhm B."/>
            <person name="Cannon C."/>
            <person name="Castanera R."/>
            <person name="Culley D."/>
            <person name="Daum C."/>
            <person name="Ezra D."/>
            <person name="Gonzalez J."/>
            <person name="Henrissat B."/>
            <person name="Kuo A."/>
            <person name="Liang C."/>
            <person name="Lipzen A."/>
            <person name="Lutzoni F."/>
            <person name="Magnuson J."/>
            <person name="Mondo S."/>
            <person name="Nolan M."/>
            <person name="Ohm R."/>
            <person name="Pangilinan J."/>
            <person name="Park H.-J."/>
            <person name="Ramirez L."/>
            <person name="Alfaro M."/>
            <person name="Sun H."/>
            <person name="Tritt A."/>
            <person name="Yoshinaga Y."/>
            <person name="Zwiers L.-H."/>
            <person name="Turgeon B."/>
            <person name="Goodwin S."/>
            <person name="Spatafora J."/>
            <person name="Crous P."/>
            <person name="Grigoriev I."/>
        </authorList>
    </citation>
    <scope>NUCLEOTIDE SEQUENCE</scope>
    <source>
        <strain evidence="4">CBS 262.69</strain>
    </source>
</reference>
<evidence type="ECO:0000256" key="2">
    <source>
        <dbReference type="ARBA" id="ARBA00022801"/>
    </source>
</evidence>
<evidence type="ECO:0000256" key="1">
    <source>
        <dbReference type="ARBA" id="ARBA00022722"/>
    </source>
</evidence>
<dbReference type="Pfam" id="PF01612">
    <property type="entry name" value="DNA_pol_A_exo1"/>
    <property type="match status" value="1"/>
</dbReference>
<protein>
    <submittedName>
        <fullName evidence="4">Ribonuclease H-like protein</fullName>
    </submittedName>
</protein>
<keyword evidence="1" id="KW-0540">Nuclease</keyword>
<feature type="non-terminal residue" evidence="4">
    <location>
        <position position="1"/>
    </location>
</feature>
<organism evidence="4 5">
    <name type="scientific">Trichodelitschia bisporula</name>
    <dbReference type="NCBI Taxonomy" id="703511"/>
    <lineage>
        <taxon>Eukaryota</taxon>
        <taxon>Fungi</taxon>
        <taxon>Dikarya</taxon>
        <taxon>Ascomycota</taxon>
        <taxon>Pezizomycotina</taxon>
        <taxon>Dothideomycetes</taxon>
        <taxon>Dothideomycetes incertae sedis</taxon>
        <taxon>Phaeotrichales</taxon>
        <taxon>Phaeotrichaceae</taxon>
        <taxon>Trichodelitschia</taxon>
    </lineage>
</organism>
<feature type="non-terminal residue" evidence="4">
    <location>
        <position position="237"/>
    </location>
</feature>
<dbReference type="Gene3D" id="3.30.420.10">
    <property type="entry name" value="Ribonuclease H-like superfamily/Ribonuclease H"/>
    <property type="match status" value="1"/>
</dbReference>